<evidence type="ECO:0008006" key="4">
    <source>
        <dbReference type="Google" id="ProtNLM"/>
    </source>
</evidence>
<keyword evidence="3" id="KW-1185">Reference proteome</keyword>
<gene>
    <name evidence="2" type="ORF">GCM10022405_08090</name>
</gene>
<accession>A0ABP7KQS7</accession>
<proteinExistence type="predicted"/>
<dbReference type="EMBL" id="BAABDG010000002">
    <property type="protein sequence ID" value="GAA3885053.1"/>
    <property type="molecule type" value="Genomic_DNA"/>
</dbReference>
<organism evidence="2 3">
    <name type="scientific">Gibbsiella dentisursi</name>
    <dbReference type="NCBI Taxonomy" id="796890"/>
    <lineage>
        <taxon>Bacteria</taxon>
        <taxon>Pseudomonadati</taxon>
        <taxon>Pseudomonadota</taxon>
        <taxon>Gammaproteobacteria</taxon>
        <taxon>Enterobacterales</taxon>
        <taxon>Yersiniaceae</taxon>
        <taxon>Gibbsiella</taxon>
    </lineage>
</organism>
<feature type="region of interest" description="Disordered" evidence="1">
    <location>
        <begin position="1"/>
        <end position="22"/>
    </location>
</feature>
<feature type="compositionally biased region" description="Basic and acidic residues" evidence="1">
    <location>
        <begin position="1"/>
        <end position="10"/>
    </location>
</feature>
<comment type="caution">
    <text evidence="2">The sequence shown here is derived from an EMBL/GenBank/DDBJ whole genome shotgun (WGS) entry which is preliminary data.</text>
</comment>
<evidence type="ECO:0000313" key="3">
    <source>
        <dbReference type="Proteomes" id="UP001499994"/>
    </source>
</evidence>
<dbReference type="Proteomes" id="UP001499994">
    <property type="component" value="Unassembled WGS sequence"/>
</dbReference>
<evidence type="ECO:0000256" key="1">
    <source>
        <dbReference type="SAM" id="MobiDB-lite"/>
    </source>
</evidence>
<name>A0ABP7KQS7_9GAMM</name>
<sequence>MQEKRLRSGGERGTYNAKMRAESQNAVQATRMIAAAANGKRGIKVILVY</sequence>
<reference evidence="3" key="1">
    <citation type="journal article" date="2019" name="Int. J. Syst. Evol. Microbiol.">
        <title>The Global Catalogue of Microorganisms (GCM) 10K type strain sequencing project: providing services to taxonomists for standard genome sequencing and annotation.</title>
        <authorList>
            <consortium name="The Broad Institute Genomics Platform"/>
            <consortium name="The Broad Institute Genome Sequencing Center for Infectious Disease"/>
            <person name="Wu L."/>
            <person name="Ma J."/>
        </authorList>
    </citation>
    <scope>NUCLEOTIDE SEQUENCE [LARGE SCALE GENOMIC DNA]</scope>
    <source>
        <strain evidence="3">JCM 17201</strain>
    </source>
</reference>
<evidence type="ECO:0000313" key="2">
    <source>
        <dbReference type="EMBL" id="GAA3885053.1"/>
    </source>
</evidence>
<protein>
    <recommendedName>
        <fullName evidence="4">Transposase</fullName>
    </recommendedName>
</protein>